<dbReference type="PROSITE" id="PS50893">
    <property type="entry name" value="ABC_TRANSPORTER_2"/>
    <property type="match status" value="1"/>
</dbReference>
<evidence type="ECO:0000256" key="3">
    <source>
        <dbReference type="ARBA" id="ARBA00022840"/>
    </source>
</evidence>
<feature type="domain" description="ABC transporter" evidence="5">
    <location>
        <begin position="25"/>
        <end position="262"/>
    </location>
</feature>
<evidence type="ECO:0000259" key="5">
    <source>
        <dbReference type="PROSITE" id="PS50893"/>
    </source>
</evidence>
<dbReference type="PANTHER" id="PTHR24220">
    <property type="entry name" value="IMPORT ATP-BINDING PROTEIN"/>
    <property type="match status" value="1"/>
</dbReference>
<dbReference type="SMART" id="SM00382">
    <property type="entry name" value="AAA"/>
    <property type="match status" value="1"/>
</dbReference>
<dbReference type="KEGG" id="acij:JS278_02595"/>
<dbReference type="InterPro" id="IPR017871">
    <property type="entry name" value="ABC_transporter-like_CS"/>
</dbReference>
<dbReference type="InterPro" id="IPR003593">
    <property type="entry name" value="AAA+_ATPase"/>
</dbReference>
<keyword evidence="2" id="KW-0547">Nucleotide-binding</keyword>
<dbReference type="GO" id="GO:0098796">
    <property type="term" value="C:membrane protein complex"/>
    <property type="evidence" value="ECO:0007669"/>
    <property type="project" value="UniProtKB-ARBA"/>
</dbReference>
<dbReference type="CDD" id="cd03255">
    <property type="entry name" value="ABC_MJ0796_LolCDE_FtsE"/>
    <property type="match status" value="1"/>
</dbReference>
<gene>
    <name evidence="6" type="primary">bceA_2</name>
    <name evidence="6" type="ORF">JS278_02595</name>
</gene>
<dbReference type="Pfam" id="PF00005">
    <property type="entry name" value="ABC_tran"/>
    <property type="match status" value="1"/>
</dbReference>
<dbReference type="InterPro" id="IPR003439">
    <property type="entry name" value="ABC_transporter-like_ATP-bd"/>
</dbReference>
<organism evidence="6 7">
    <name type="scientific">Acidipropionibacterium virtanenii</name>
    <dbReference type="NCBI Taxonomy" id="2057246"/>
    <lineage>
        <taxon>Bacteria</taxon>
        <taxon>Bacillati</taxon>
        <taxon>Actinomycetota</taxon>
        <taxon>Actinomycetes</taxon>
        <taxon>Propionibacteriales</taxon>
        <taxon>Propionibacteriaceae</taxon>
        <taxon>Acidipropionibacterium</taxon>
    </lineage>
</organism>
<feature type="region of interest" description="Disordered" evidence="4">
    <location>
        <begin position="1"/>
        <end position="20"/>
    </location>
</feature>
<accession>A0A344UWT5</accession>
<keyword evidence="3 6" id="KW-0067">ATP-binding</keyword>
<evidence type="ECO:0000313" key="7">
    <source>
        <dbReference type="Proteomes" id="UP000251995"/>
    </source>
</evidence>
<dbReference type="Proteomes" id="UP000251995">
    <property type="component" value="Chromosome"/>
</dbReference>
<dbReference type="GO" id="GO:0005524">
    <property type="term" value="F:ATP binding"/>
    <property type="evidence" value="ECO:0007669"/>
    <property type="project" value="UniProtKB-KW"/>
</dbReference>
<evidence type="ECO:0000313" key="6">
    <source>
        <dbReference type="EMBL" id="AXE39733.1"/>
    </source>
</evidence>
<protein>
    <submittedName>
        <fullName evidence="6">Bacitracin export ATP-binding protein BceA</fullName>
    </submittedName>
</protein>
<proteinExistence type="predicted"/>
<dbReference type="PANTHER" id="PTHR24220:SF685">
    <property type="entry name" value="ABC TRANSPORTER RELATED"/>
    <property type="match status" value="1"/>
</dbReference>
<dbReference type="SUPFAM" id="SSF52540">
    <property type="entry name" value="P-loop containing nucleoside triphosphate hydrolases"/>
    <property type="match status" value="1"/>
</dbReference>
<name>A0A344UWT5_9ACTN</name>
<keyword evidence="1" id="KW-0813">Transport</keyword>
<evidence type="ECO:0000256" key="2">
    <source>
        <dbReference type="ARBA" id="ARBA00022741"/>
    </source>
</evidence>
<evidence type="ECO:0000256" key="1">
    <source>
        <dbReference type="ARBA" id="ARBA00022448"/>
    </source>
</evidence>
<dbReference type="InterPro" id="IPR027417">
    <property type="entry name" value="P-loop_NTPase"/>
</dbReference>
<dbReference type="OrthoDB" id="5071054at2"/>
<dbReference type="InterPro" id="IPR015854">
    <property type="entry name" value="ABC_transpr_LolD-like"/>
</dbReference>
<sequence>MSQTRTLPADPAAPPAGEMSRNAAVRAADLTKTYGADATLVRALDSVSLELPAGHFTAIMGASGSGKSTLLHCITGLDAPTSGQVWIGGTEITALSDDDLTRLRRDHVGFIFQSFNLMPTLDAEKNILLPLKLSRRRVDRQWFDRVAHLLGIDDRLDHRPSELSGGQQQRVAVARALITRPDVIVADEPTGALDSEASDDLLGFLRNCVDDLGQTVVMVTHDHHAAGYADRVVTLKDGRIDEDRWRSVRAGIPARAATHSDQEA</sequence>
<dbReference type="GO" id="GO:0022857">
    <property type="term" value="F:transmembrane transporter activity"/>
    <property type="evidence" value="ECO:0007669"/>
    <property type="project" value="TreeGrafter"/>
</dbReference>
<dbReference type="Gene3D" id="3.40.50.300">
    <property type="entry name" value="P-loop containing nucleotide triphosphate hydrolases"/>
    <property type="match status" value="1"/>
</dbReference>
<dbReference type="GO" id="GO:0005886">
    <property type="term" value="C:plasma membrane"/>
    <property type="evidence" value="ECO:0007669"/>
    <property type="project" value="TreeGrafter"/>
</dbReference>
<reference evidence="6 7" key="1">
    <citation type="submission" date="2017-12" db="EMBL/GenBank/DDBJ databases">
        <title>The whole genome sequence of the Acidipropionibacterium virtanenii sp. nov. type strain JS278.</title>
        <authorList>
            <person name="Laine P."/>
            <person name="Deptula P."/>
            <person name="Varmanen P."/>
            <person name="Auvinen P."/>
        </authorList>
    </citation>
    <scope>NUCLEOTIDE SEQUENCE [LARGE SCALE GENOMIC DNA]</scope>
    <source>
        <strain evidence="6 7">JS278</strain>
    </source>
</reference>
<evidence type="ECO:0000256" key="4">
    <source>
        <dbReference type="SAM" id="MobiDB-lite"/>
    </source>
</evidence>
<dbReference type="AlphaFoldDB" id="A0A344UWT5"/>
<dbReference type="PROSITE" id="PS00211">
    <property type="entry name" value="ABC_TRANSPORTER_1"/>
    <property type="match status" value="1"/>
</dbReference>
<dbReference type="EMBL" id="CP025198">
    <property type="protein sequence ID" value="AXE39733.1"/>
    <property type="molecule type" value="Genomic_DNA"/>
</dbReference>
<dbReference type="FunFam" id="3.40.50.300:FF:000032">
    <property type="entry name" value="Export ABC transporter ATP-binding protein"/>
    <property type="match status" value="1"/>
</dbReference>
<keyword evidence="7" id="KW-1185">Reference proteome</keyword>
<dbReference type="GO" id="GO:0016887">
    <property type="term" value="F:ATP hydrolysis activity"/>
    <property type="evidence" value="ECO:0007669"/>
    <property type="project" value="InterPro"/>
</dbReference>
<dbReference type="InterPro" id="IPR017911">
    <property type="entry name" value="MacB-like_ATP-bd"/>
</dbReference>